<dbReference type="Proteomes" id="UP000614996">
    <property type="component" value="Unassembled WGS sequence"/>
</dbReference>
<dbReference type="InterPro" id="IPR005158">
    <property type="entry name" value="BTAD"/>
</dbReference>
<feature type="domain" description="LysM" evidence="5">
    <location>
        <begin position="196"/>
        <end position="252"/>
    </location>
</feature>
<keyword evidence="1" id="KW-0805">Transcription regulation</keyword>
<evidence type="ECO:0000259" key="5">
    <source>
        <dbReference type="PROSITE" id="PS51782"/>
    </source>
</evidence>
<feature type="region of interest" description="Disordered" evidence="3">
    <location>
        <begin position="397"/>
        <end position="457"/>
    </location>
</feature>
<feature type="transmembrane region" description="Helical" evidence="4">
    <location>
        <begin position="35"/>
        <end position="56"/>
    </location>
</feature>
<feature type="compositionally biased region" description="Low complexity" evidence="3">
    <location>
        <begin position="673"/>
        <end position="702"/>
    </location>
</feature>
<dbReference type="InterPro" id="IPR018392">
    <property type="entry name" value="LysM"/>
</dbReference>
<dbReference type="SUPFAM" id="SSF54106">
    <property type="entry name" value="LysM domain"/>
    <property type="match status" value="1"/>
</dbReference>
<dbReference type="EMBL" id="BOPO01000006">
    <property type="protein sequence ID" value="GIL25519.1"/>
    <property type="molecule type" value="Genomic_DNA"/>
</dbReference>
<gene>
    <name evidence="6" type="ORF">NUM_07740</name>
</gene>
<dbReference type="PANTHER" id="PTHR35807:SF1">
    <property type="entry name" value="TRANSCRIPTIONAL REGULATOR REDD"/>
    <property type="match status" value="1"/>
</dbReference>
<dbReference type="InterPro" id="IPR051677">
    <property type="entry name" value="AfsR-DnrI-RedD_regulator"/>
</dbReference>
<dbReference type="InterPro" id="IPR011990">
    <property type="entry name" value="TPR-like_helical_dom_sf"/>
</dbReference>
<protein>
    <recommendedName>
        <fullName evidence="5">LysM domain-containing protein</fullName>
    </recommendedName>
</protein>
<dbReference type="PROSITE" id="PS51782">
    <property type="entry name" value="LYSM"/>
    <property type="match status" value="1"/>
</dbReference>
<dbReference type="Gene3D" id="3.10.350.10">
    <property type="entry name" value="LysM domain"/>
    <property type="match status" value="1"/>
</dbReference>
<evidence type="ECO:0000256" key="4">
    <source>
        <dbReference type="SAM" id="Phobius"/>
    </source>
</evidence>
<evidence type="ECO:0000256" key="3">
    <source>
        <dbReference type="SAM" id="MobiDB-lite"/>
    </source>
</evidence>
<dbReference type="Gene3D" id="1.10.10.10">
    <property type="entry name" value="Winged helix-like DNA-binding domain superfamily/Winged helix DNA-binding domain"/>
    <property type="match status" value="1"/>
</dbReference>
<dbReference type="SMART" id="SM00257">
    <property type="entry name" value="LysM"/>
    <property type="match status" value="1"/>
</dbReference>
<dbReference type="SUPFAM" id="SSF48452">
    <property type="entry name" value="TPR-like"/>
    <property type="match status" value="1"/>
</dbReference>
<feature type="region of interest" description="Disordered" evidence="3">
    <location>
        <begin position="252"/>
        <end position="338"/>
    </location>
</feature>
<dbReference type="Pfam" id="PF03704">
    <property type="entry name" value="BTAD"/>
    <property type="match status" value="1"/>
</dbReference>
<keyword evidence="4" id="KW-0472">Membrane</keyword>
<evidence type="ECO:0000256" key="1">
    <source>
        <dbReference type="ARBA" id="ARBA00023015"/>
    </source>
</evidence>
<dbReference type="PANTHER" id="PTHR35807">
    <property type="entry name" value="TRANSCRIPTIONAL REGULATOR REDD-RELATED"/>
    <property type="match status" value="1"/>
</dbReference>
<dbReference type="InterPro" id="IPR036388">
    <property type="entry name" value="WH-like_DNA-bd_sf"/>
</dbReference>
<organism evidence="6 7">
    <name type="scientific">Actinocatenispora comari</name>
    <dbReference type="NCBI Taxonomy" id="2807577"/>
    <lineage>
        <taxon>Bacteria</taxon>
        <taxon>Bacillati</taxon>
        <taxon>Actinomycetota</taxon>
        <taxon>Actinomycetes</taxon>
        <taxon>Micromonosporales</taxon>
        <taxon>Micromonosporaceae</taxon>
        <taxon>Actinocatenispora</taxon>
    </lineage>
</organism>
<reference evidence="7" key="1">
    <citation type="journal article" date="2021" name="Int. J. Syst. Evol. Microbiol.">
        <title>Actinocatenispora comari sp. nov., an endophytic actinomycete isolated from aerial parts of Comarum salesowianum.</title>
        <authorList>
            <person name="Oyunbileg N."/>
            <person name="Iizaka Y."/>
            <person name="Hamada M."/>
            <person name="Davaapurev B.O."/>
            <person name="Fukumoto A."/>
            <person name="Tsetseg B."/>
            <person name="Kato F."/>
            <person name="Tamura T."/>
            <person name="Batkhuu J."/>
            <person name="Anzai Y."/>
        </authorList>
    </citation>
    <scope>NUCLEOTIDE SEQUENCE [LARGE SCALE GENOMIC DNA]</scope>
    <source>
        <strain evidence="7">NUM-2625</strain>
    </source>
</reference>
<accession>A0A8J4A899</accession>
<feature type="region of interest" description="Disordered" evidence="3">
    <location>
        <begin position="663"/>
        <end position="825"/>
    </location>
</feature>
<dbReference type="RefSeq" id="WP_207123125.1">
    <property type="nucleotide sequence ID" value="NZ_BOPO01000006.1"/>
</dbReference>
<keyword evidence="4" id="KW-0812">Transmembrane</keyword>
<keyword evidence="4" id="KW-1133">Transmembrane helix</keyword>
<dbReference type="CDD" id="cd00118">
    <property type="entry name" value="LysM"/>
    <property type="match status" value="1"/>
</dbReference>
<feature type="transmembrane region" description="Helical" evidence="4">
    <location>
        <begin position="137"/>
        <end position="157"/>
    </location>
</feature>
<sequence length="1077" mass="113705">MARPRNPYELAREKYPWAYQDDPGPSRARQLAGDLANLAVTVVLLVGLPIVMLQLAPWPPLPIPHHLDLTRDGIQGWYNGAPWEDPRLVIGTGVTVGWICWSILLLDTAYTLLLAGVDAVRYRRLRPRIPGRSPTRVAARMVVAGLIAVTVAITSRLTAAHAAPPAPPAAVAAQHQPHSIDPDQPVTLTIAAHTHRVHTVAAGDTLWDLARRYLHDPQQWRAIYRANHGHLQPDGRRLERPDRLMPGWRLQIPTRSTPARPEHQRSPAPASPARPGSHHRATPVPPTPPAANRGSPDATHLPTHPTSGSAGRTPAPPPSASTLGPATAGRHSAGRGSAGVTLPGGSMIGIGLASVMLAGITAAAALRWRRRYRPHQQQSLTVADTPLVRALSAVVPAGRLPEPGPDEVPGTADAHTGPNPGTARAVVAAPLLAGDDDDADPDQWDPDEFSDTDASCDPAPDGVAEISGAVGVDDRQVGPEVALLDRPLTVLAGDGALGAARALVAAHLTGGIPSGHLMLSAEDLAGLADLDPADAGSLPPVVGLSITATHRQALTLVDAELIRRGRTTQAQPDLTARPEAAERAVVFLVDPDTAQRRRLTGQLAQDGVHAVVIATAPDATGWPPITVDGHGRARDQGEHPQAVRRVVEMLTSADLRDLLATLTTTPQPPADPPSTATPAEATQGATAQADAEAASPTSAAGDRANGRTDAAAGRRHNTDADPTLPQGMHQHDLNRPRAEQTGNLAAGRSAPPASRPQQPDASPASGAPRPEEQGGIGQQDAASSAVSSARTQQDTVPVMAPQTDGTDSSDHPDRQSELPKARVSVLGIPTIHGPDGEPMSGLRARAAQILTYLALTDRPGASTEKLIDATIEGPVRYKDGANRIHTDVANLRSVLAAACGDQHAPRAGYIRKSHDRYVIDADRVEIDLWQMRAAINQAAAAPDRPRRIAALQTAIGFYQGEFATGIDQLWVATGRTGVANEALGAVTDLAELYLDTDPHRSLGLLRRAIGWSPFTEDLYQRLMRVHHRMGNPDGIRTALRTLTVRLAEIGATPEKETTQMASQLLSTLGGRTRPTPA</sequence>
<feature type="compositionally biased region" description="Low complexity" evidence="3">
    <location>
        <begin position="745"/>
        <end position="756"/>
    </location>
</feature>
<comment type="caution">
    <text evidence="6">The sequence shown here is derived from an EMBL/GenBank/DDBJ whole genome shotgun (WGS) entry which is preliminary data.</text>
</comment>
<dbReference type="GO" id="GO:0006355">
    <property type="term" value="P:regulation of DNA-templated transcription"/>
    <property type="evidence" value="ECO:0007669"/>
    <property type="project" value="TreeGrafter"/>
</dbReference>
<dbReference type="InterPro" id="IPR036779">
    <property type="entry name" value="LysM_dom_sf"/>
</dbReference>
<keyword evidence="2" id="KW-0804">Transcription</keyword>
<feature type="compositionally biased region" description="Basic and acidic residues" evidence="3">
    <location>
        <begin position="729"/>
        <end position="738"/>
    </location>
</feature>
<feature type="compositionally biased region" description="Acidic residues" evidence="3">
    <location>
        <begin position="434"/>
        <end position="451"/>
    </location>
</feature>
<feature type="transmembrane region" description="Helical" evidence="4">
    <location>
        <begin position="96"/>
        <end position="117"/>
    </location>
</feature>
<keyword evidence="7" id="KW-1185">Reference proteome</keyword>
<evidence type="ECO:0000313" key="6">
    <source>
        <dbReference type="EMBL" id="GIL25519.1"/>
    </source>
</evidence>
<feature type="compositionally biased region" description="Low complexity" evidence="3">
    <location>
        <begin position="326"/>
        <end position="338"/>
    </location>
</feature>
<dbReference type="Pfam" id="PF01476">
    <property type="entry name" value="LysM"/>
    <property type="match status" value="1"/>
</dbReference>
<evidence type="ECO:0000256" key="2">
    <source>
        <dbReference type="ARBA" id="ARBA00023163"/>
    </source>
</evidence>
<evidence type="ECO:0000313" key="7">
    <source>
        <dbReference type="Proteomes" id="UP000614996"/>
    </source>
</evidence>
<dbReference type="SMART" id="SM01043">
    <property type="entry name" value="BTAD"/>
    <property type="match status" value="1"/>
</dbReference>
<dbReference type="Gene3D" id="1.25.40.10">
    <property type="entry name" value="Tetratricopeptide repeat domain"/>
    <property type="match status" value="1"/>
</dbReference>
<feature type="compositionally biased region" description="Low complexity" evidence="3">
    <location>
        <begin position="266"/>
        <end position="275"/>
    </location>
</feature>
<feature type="compositionally biased region" description="Basic and acidic residues" evidence="3">
    <location>
        <begin position="808"/>
        <end position="820"/>
    </location>
</feature>
<name>A0A8J4A899_9ACTN</name>
<dbReference type="AlphaFoldDB" id="A0A8J4A899"/>
<dbReference type="GO" id="GO:0003677">
    <property type="term" value="F:DNA binding"/>
    <property type="evidence" value="ECO:0007669"/>
    <property type="project" value="TreeGrafter"/>
</dbReference>
<proteinExistence type="predicted"/>